<accession>V4RHY1</accession>
<comment type="caution">
    <text evidence="1">The sequence shown here is derived from an EMBL/GenBank/DDBJ whole genome shotgun (WGS) entry which is preliminary data.</text>
</comment>
<proteinExistence type="predicted"/>
<evidence type="ECO:0008006" key="3">
    <source>
        <dbReference type="Google" id="ProtNLM"/>
    </source>
</evidence>
<gene>
    <name evidence="1" type="ORF">N177_2247</name>
</gene>
<evidence type="ECO:0000313" key="2">
    <source>
        <dbReference type="Proteomes" id="UP000017819"/>
    </source>
</evidence>
<sequence length="65" mass="7318">MLGHVTPSTREIVFHIRGGAFRCWPVSPRALEALREMGLTEATIAQYFNVDPDEVRALASKYADR</sequence>
<dbReference type="OrthoDB" id="7877417at2"/>
<keyword evidence="2" id="KW-1185">Reference proteome</keyword>
<organism evidence="1 2">
    <name type="scientific">Lutibaculum baratangense AMV1</name>
    <dbReference type="NCBI Taxonomy" id="631454"/>
    <lineage>
        <taxon>Bacteria</taxon>
        <taxon>Pseudomonadati</taxon>
        <taxon>Pseudomonadota</taxon>
        <taxon>Alphaproteobacteria</taxon>
        <taxon>Hyphomicrobiales</taxon>
        <taxon>Tepidamorphaceae</taxon>
        <taxon>Lutibaculum</taxon>
    </lineage>
</organism>
<dbReference type="RefSeq" id="WP_023432377.1">
    <property type="nucleotide sequence ID" value="NZ_AWXZ01000029.1"/>
</dbReference>
<reference evidence="1 2" key="1">
    <citation type="journal article" date="2014" name="Genome Announc.">
        <title>Draft Genome Sequence of Lutibaculum baratangense Strain AMV1T, Isolated from a Mud Volcano in Andamans, India.</title>
        <authorList>
            <person name="Singh A."/>
            <person name="Sreenivas A."/>
            <person name="Sathyanarayana Reddy G."/>
            <person name="Pinnaka A.K."/>
            <person name="Shivaji S."/>
        </authorList>
    </citation>
    <scope>NUCLEOTIDE SEQUENCE [LARGE SCALE GENOMIC DNA]</scope>
    <source>
        <strain evidence="1 2">AMV1</strain>
    </source>
</reference>
<evidence type="ECO:0000313" key="1">
    <source>
        <dbReference type="EMBL" id="ESR24924.1"/>
    </source>
</evidence>
<name>V4RHY1_9HYPH</name>
<dbReference type="EMBL" id="AWXZ01000029">
    <property type="protein sequence ID" value="ESR24924.1"/>
    <property type="molecule type" value="Genomic_DNA"/>
</dbReference>
<dbReference type="AlphaFoldDB" id="V4RHY1"/>
<dbReference type="Proteomes" id="UP000017819">
    <property type="component" value="Unassembled WGS sequence"/>
</dbReference>
<protein>
    <recommendedName>
        <fullName evidence="3">DUF433 domain-containing protein</fullName>
    </recommendedName>
</protein>